<dbReference type="InterPro" id="IPR055482">
    <property type="entry name" value="DUF7054"/>
</dbReference>
<evidence type="ECO:0000259" key="2">
    <source>
        <dbReference type="Pfam" id="PF23156"/>
    </source>
</evidence>
<reference evidence="4" key="1">
    <citation type="submission" date="2025-08" db="UniProtKB">
        <authorList>
            <consortium name="RefSeq"/>
        </authorList>
    </citation>
    <scope>IDENTIFICATION</scope>
</reference>
<dbReference type="OrthoDB" id="1885101at2759"/>
<feature type="region of interest" description="Disordered" evidence="1">
    <location>
        <begin position="1"/>
        <end position="53"/>
    </location>
</feature>
<evidence type="ECO:0000313" key="3">
    <source>
        <dbReference type="Proteomes" id="UP000504607"/>
    </source>
</evidence>
<dbReference type="GeneID" id="105034447"/>
<dbReference type="InParanoid" id="A0A6I9QFV9"/>
<dbReference type="FunCoup" id="A0A6I9QFV9">
    <property type="interactions" value="1602"/>
</dbReference>
<dbReference type="KEGG" id="egu:105034447"/>
<evidence type="ECO:0000313" key="4">
    <source>
        <dbReference type="RefSeq" id="XP_010907927.1"/>
    </source>
</evidence>
<organism evidence="3 4">
    <name type="scientific">Elaeis guineensis var. tenera</name>
    <name type="common">Oil palm</name>
    <dbReference type="NCBI Taxonomy" id="51953"/>
    <lineage>
        <taxon>Eukaryota</taxon>
        <taxon>Viridiplantae</taxon>
        <taxon>Streptophyta</taxon>
        <taxon>Embryophyta</taxon>
        <taxon>Tracheophyta</taxon>
        <taxon>Spermatophyta</taxon>
        <taxon>Magnoliopsida</taxon>
        <taxon>Liliopsida</taxon>
        <taxon>Arecaceae</taxon>
        <taxon>Arecoideae</taxon>
        <taxon>Cocoseae</taxon>
        <taxon>Elaeidinae</taxon>
        <taxon>Elaeis</taxon>
    </lineage>
</organism>
<dbReference type="InterPro" id="IPR040358">
    <property type="entry name" value="At4g22758-like"/>
</dbReference>
<feature type="domain" description="DUF7054" evidence="2">
    <location>
        <begin position="124"/>
        <end position="207"/>
    </location>
</feature>
<accession>A0A6I9QFV9</accession>
<dbReference type="PANTHER" id="PTHR33270">
    <property type="entry name" value="BNAC05G50380D PROTEIN"/>
    <property type="match status" value="1"/>
</dbReference>
<gene>
    <name evidence="4" type="primary">LOC105034447</name>
</gene>
<evidence type="ECO:0000256" key="1">
    <source>
        <dbReference type="SAM" id="MobiDB-lite"/>
    </source>
</evidence>
<dbReference type="RefSeq" id="XP_010907927.1">
    <property type="nucleotide sequence ID" value="XM_010909625.3"/>
</dbReference>
<feature type="region of interest" description="Disordered" evidence="1">
    <location>
        <begin position="73"/>
        <end position="92"/>
    </location>
</feature>
<dbReference type="AlphaFoldDB" id="A0A6I9QFV9"/>
<protein>
    <submittedName>
        <fullName evidence="4">LOW QUALITY PROTEIN: uncharacterized protein At4g22758</fullName>
    </submittedName>
</protein>
<keyword evidence="3" id="KW-1185">Reference proteome</keyword>
<name>A0A6I9QFV9_ELAGV</name>
<feature type="compositionally biased region" description="Basic residues" evidence="1">
    <location>
        <begin position="42"/>
        <end position="53"/>
    </location>
</feature>
<dbReference type="PANTHER" id="PTHR33270:SF6">
    <property type="entry name" value="OS02G0448600 PROTEIN"/>
    <property type="match status" value="1"/>
</dbReference>
<sequence>MSTSEGAHRRRRTPAAGAGRRGRRPFGSPKPPVHRQTPTPLRRVKPRKPLKVLRRHASEPILWTVRLHPEAADGEASSRGMGDRSHSEIGSAGFLPRPYTCSDVFSPSPFLQSPSPSSQHPSEETKVVVSVTVEGSPGPVRAMVRLGASVDEAIAAVVDKYGREGRSPKLDPEAATSFQLHHSHFSLQSLNKSDKIGEVGNRSFYLRKSCCNNSFNFGGEGSDITTGGSETELLNGRSAAVPPYHFFLSFIVKRLNKIGRRTRKLWRVVACL</sequence>
<dbReference type="Proteomes" id="UP000504607">
    <property type="component" value="Unplaced"/>
</dbReference>
<dbReference type="Pfam" id="PF23156">
    <property type="entry name" value="DUF7054"/>
    <property type="match status" value="1"/>
</dbReference>
<proteinExistence type="predicted"/>